<dbReference type="Gene3D" id="3.60.10.10">
    <property type="entry name" value="Endonuclease/exonuclease/phosphatase"/>
    <property type="match status" value="1"/>
</dbReference>
<protein>
    <recommendedName>
        <fullName evidence="1">Endonuclease/exonuclease/phosphatase domain-containing protein</fullName>
    </recommendedName>
</protein>
<dbReference type="SUPFAM" id="SSF56219">
    <property type="entry name" value="DNase I-like"/>
    <property type="match status" value="1"/>
</dbReference>
<keyword evidence="3" id="KW-1185">Reference proteome</keyword>
<dbReference type="GO" id="GO:0003824">
    <property type="term" value="F:catalytic activity"/>
    <property type="evidence" value="ECO:0007669"/>
    <property type="project" value="InterPro"/>
</dbReference>
<dbReference type="InterPro" id="IPR005135">
    <property type="entry name" value="Endo/exonuclease/phosphatase"/>
</dbReference>
<accession>A0A8T0VUD2</accession>
<dbReference type="AlphaFoldDB" id="A0A8T0VUD2"/>
<dbReference type="PANTHER" id="PTHR35218:SF11">
    <property type="entry name" value="ENDONUCLEASE_EXONUCLEASE_PHOSPHATASE DOMAIN-CONTAINING PROTEIN"/>
    <property type="match status" value="1"/>
</dbReference>
<sequence>MNILCWNCRGLGTASTVAELRLLVKRFRPSLLFLSETKMRDSKARNLMWSLGFSGCFAVSSEGSSGGLALFWGKECHVSLQHYTTNIIYVTIKMGTEMLWRSTFVYGEPRTELRHKVWDLLRFIRTQWIGPWICAGDFNEVLSSDEHMSKVERGEQQMKLFRECLEDCDLVDLGFSGPKFTWNNRQKGNDNVKVRLDRAVANGQFMELFADCQVENVITYSSDHYAVLISIGNGFKCNEAKPFSQTFRYEAMWARAADYMEVVEKSRKEGSEGPRNIQSVWSNLKKMAGSLQKWSMSTFGSVRKEIKKLERRLATLRSSCTTMEYSEEERSIERKLCELFECEEIMVRQRSRVDWLQEGDRNTSFFHARASARKNTNRISYLLKDDGTKCEDKEQIK</sequence>
<dbReference type="EMBL" id="CM029040">
    <property type="protein sequence ID" value="KAG2635089.1"/>
    <property type="molecule type" value="Genomic_DNA"/>
</dbReference>
<dbReference type="InterPro" id="IPR036691">
    <property type="entry name" value="Endo/exonu/phosph_ase_sf"/>
</dbReference>
<name>A0A8T0VUD2_PANVG</name>
<dbReference type="Proteomes" id="UP000823388">
    <property type="component" value="Chromosome 2N"/>
</dbReference>
<feature type="non-terminal residue" evidence="2">
    <location>
        <position position="397"/>
    </location>
</feature>
<gene>
    <name evidence="2" type="ORF">PVAP13_2NG336003</name>
</gene>
<proteinExistence type="predicted"/>
<comment type="caution">
    <text evidence="2">The sequence shown here is derived from an EMBL/GenBank/DDBJ whole genome shotgun (WGS) entry which is preliminary data.</text>
</comment>
<organism evidence="2 3">
    <name type="scientific">Panicum virgatum</name>
    <name type="common">Blackwell switchgrass</name>
    <dbReference type="NCBI Taxonomy" id="38727"/>
    <lineage>
        <taxon>Eukaryota</taxon>
        <taxon>Viridiplantae</taxon>
        <taxon>Streptophyta</taxon>
        <taxon>Embryophyta</taxon>
        <taxon>Tracheophyta</taxon>
        <taxon>Spermatophyta</taxon>
        <taxon>Magnoliopsida</taxon>
        <taxon>Liliopsida</taxon>
        <taxon>Poales</taxon>
        <taxon>Poaceae</taxon>
        <taxon>PACMAD clade</taxon>
        <taxon>Panicoideae</taxon>
        <taxon>Panicodae</taxon>
        <taxon>Paniceae</taxon>
        <taxon>Panicinae</taxon>
        <taxon>Panicum</taxon>
        <taxon>Panicum sect. Hiantes</taxon>
    </lineage>
</organism>
<dbReference type="PANTHER" id="PTHR35218">
    <property type="entry name" value="RNASE H DOMAIN-CONTAINING PROTEIN"/>
    <property type="match status" value="1"/>
</dbReference>
<evidence type="ECO:0000313" key="3">
    <source>
        <dbReference type="Proteomes" id="UP000823388"/>
    </source>
</evidence>
<dbReference type="Pfam" id="PF03372">
    <property type="entry name" value="Exo_endo_phos"/>
    <property type="match status" value="1"/>
</dbReference>
<evidence type="ECO:0000259" key="1">
    <source>
        <dbReference type="Pfam" id="PF03372"/>
    </source>
</evidence>
<reference evidence="2" key="1">
    <citation type="submission" date="2020-05" db="EMBL/GenBank/DDBJ databases">
        <title>WGS assembly of Panicum virgatum.</title>
        <authorList>
            <person name="Lovell J.T."/>
            <person name="Jenkins J."/>
            <person name="Shu S."/>
            <person name="Juenger T.E."/>
            <person name="Schmutz J."/>
        </authorList>
    </citation>
    <scope>NUCLEOTIDE SEQUENCE</scope>
    <source>
        <strain evidence="2">AP13</strain>
    </source>
</reference>
<evidence type="ECO:0000313" key="2">
    <source>
        <dbReference type="EMBL" id="KAG2635089.1"/>
    </source>
</evidence>
<feature type="domain" description="Endonuclease/exonuclease/phosphatase" evidence="1">
    <location>
        <begin position="5"/>
        <end position="224"/>
    </location>
</feature>